<dbReference type="RefSeq" id="WP_172873470.1">
    <property type="nucleotide sequence ID" value="NZ_JABRWL010000005.1"/>
</dbReference>
<sequence length="100" mass="10469">MKLTIQRDGCASSIAHEKMLESVELRAAYDNALVGSSLIQAATILADVVTDIDDVGRRNVATSGLYCILDIAHKQQVEAIALLNSIVDLVESAASKGGAA</sequence>
<accession>A0AA44EL37</accession>
<evidence type="ECO:0000313" key="1">
    <source>
        <dbReference type="EMBL" id="NRF20789.1"/>
    </source>
</evidence>
<gene>
    <name evidence="1" type="ORF">FOB26_17155</name>
</gene>
<evidence type="ECO:0000313" key="2">
    <source>
        <dbReference type="Proteomes" id="UP001155820"/>
    </source>
</evidence>
<dbReference type="Proteomes" id="UP001155820">
    <property type="component" value="Unassembled WGS sequence"/>
</dbReference>
<dbReference type="EMBL" id="JABRWM010000006">
    <property type="protein sequence ID" value="NRF20789.1"/>
    <property type="molecule type" value="Genomic_DNA"/>
</dbReference>
<comment type="caution">
    <text evidence="1">The sequence shown here is derived from an EMBL/GenBank/DDBJ whole genome shotgun (WGS) entry which is preliminary data.</text>
</comment>
<reference evidence="1" key="1">
    <citation type="submission" date="2019-07" db="EMBL/GenBank/DDBJ databases">
        <title>FDA dAtabase for Regulatory Grade micrObial Sequences (FDA-ARGOS): Supporting development and validation of Infectious Disease Dx tests.</title>
        <authorList>
            <person name="Bachman M."/>
            <person name="Young C."/>
            <person name="Tallon L."/>
            <person name="Sadzewicz L."/>
            <person name="Vavikolanu K."/>
            <person name="Mehta A."/>
            <person name="Aluvathingal J."/>
            <person name="Nadendla S."/>
            <person name="Nandy P."/>
            <person name="Geyer C."/>
            <person name="Yan Y."/>
            <person name="Sichtig H."/>
        </authorList>
    </citation>
    <scope>NUCLEOTIDE SEQUENCE</scope>
    <source>
        <strain evidence="1">FDAARGOS_618</strain>
    </source>
</reference>
<protein>
    <submittedName>
        <fullName evidence="1">Uncharacterized protein</fullName>
    </submittedName>
</protein>
<name>A0AA44EL37_9HYPH</name>
<organism evidence="1 2">
    <name type="scientific">Agrobacterium pusense</name>
    <dbReference type="NCBI Taxonomy" id="648995"/>
    <lineage>
        <taxon>Bacteria</taxon>
        <taxon>Pseudomonadati</taxon>
        <taxon>Pseudomonadota</taxon>
        <taxon>Alphaproteobacteria</taxon>
        <taxon>Hyphomicrobiales</taxon>
        <taxon>Rhizobiaceae</taxon>
        <taxon>Rhizobium/Agrobacterium group</taxon>
        <taxon>Agrobacterium</taxon>
    </lineage>
</organism>
<proteinExistence type="predicted"/>
<keyword evidence="2" id="KW-1185">Reference proteome</keyword>
<dbReference type="AlphaFoldDB" id="A0AA44EL37"/>